<name>E9SE20_RUMAL</name>
<dbReference type="EMBL" id="ADKM02000093">
    <property type="protein sequence ID" value="EGC02481.1"/>
    <property type="molecule type" value="Genomic_DNA"/>
</dbReference>
<feature type="signal peptide" evidence="1">
    <location>
        <begin position="1"/>
        <end position="27"/>
    </location>
</feature>
<evidence type="ECO:0000313" key="2">
    <source>
        <dbReference type="EMBL" id="EGC02481.1"/>
    </source>
</evidence>
<dbReference type="Proteomes" id="UP000004259">
    <property type="component" value="Unassembled WGS sequence"/>
</dbReference>
<evidence type="ECO:0008006" key="4">
    <source>
        <dbReference type="Google" id="ProtNLM"/>
    </source>
</evidence>
<dbReference type="AlphaFoldDB" id="E9SE20"/>
<evidence type="ECO:0000256" key="1">
    <source>
        <dbReference type="SAM" id="SignalP"/>
    </source>
</evidence>
<sequence>MNAILRRTTTMLCAAVMAVPMALSANAVEPLPNDKGIRYNDYASISESSDYTLTIPATFDIKNSGWNEIGDISASGTLENGKKLVVSAESENGWALKSGENSVGYTMKNAETDTAAADTWDFTNLPASQSIGINVEEYRGKPAGSYTDTVTFTASVEDAAVAVTSLTLDKTSIPYSGGSLMVTVEPSTATDSTVIWKIPDVAHIYSDAEYQNEIATTMIDYYKYTEPMEAGIVYLKRDSGSGSDTITVISNADETKTATSSFEFKYD</sequence>
<evidence type="ECO:0000313" key="3">
    <source>
        <dbReference type="Proteomes" id="UP000004259"/>
    </source>
</evidence>
<reference evidence="2 3" key="1">
    <citation type="submission" date="2011-02" db="EMBL/GenBank/DDBJ databases">
        <authorList>
            <person name="Nelson K.E."/>
            <person name="Sutton G."/>
            <person name="Torralba M."/>
            <person name="Durkin S."/>
            <person name="Harkins D."/>
            <person name="Montgomery R."/>
            <person name="Ziemer C."/>
            <person name="Klaassens E."/>
            <person name="Ocuiv P."/>
            <person name="Morrison M."/>
        </authorList>
    </citation>
    <scope>NUCLEOTIDE SEQUENCE [LARGE SCALE GENOMIC DNA]</scope>
    <source>
        <strain evidence="2 3">8</strain>
    </source>
</reference>
<protein>
    <recommendedName>
        <fullName evidence="4">Tat pathway signal sequence domain protein</fullName>
    </recommendedName>
</protein>
<dbReference type="STRING" id="246199.CUS_5439"/>
<keyword evidence="3" id="KW-1185">Reference proteome</keyword>
<organism evidence="2 3">
    <name type="scientific">Ruminococcus albus 8</name>
    <dbReference type="NCBI Taxonomy" id="246199"/>
    <lineage>
        <taxon>Bacteria</taxon>
        <taxon>Bacillati</taxon>
        <taxon>Bacillota</taxon>
        <taxon>Clostridia</taxon>
        <taxon>Eubacteriales</taxon>
        <taxon>Oscillospiraceae</taxon>
        <taxon>Ruminococcus</taxon>
    </lineage>
</organism>
<keyword evidence="1" id="KW-0732">Signal</keyword>
<proteinExistence type="predicted"/>
<dbReference type="RefSeq" id="WP_002850842.1">
    <property type="nucleotide sequence ID" value="NZ_ADKM02000093.1"/>
</dbReference>
<comment type="caution">
    <text evidence="2">The sequence shown here is derived from an EMBL/GenBank/DDBJ whole genome shotgun (WGS) entry which is preliminary data.</text>
</comment>
<gene>
    <name evidence="2" type="ORF">CUS_5439</name>
</gene>
<dbReference type="OrthoDB" id="1819813at2"/>
<dbReference type="eggNOG" id="ENOG50336M2">
    <property type="taxonomic scope" value="Bacteria"/>
</dbReference>
<accession>E9SE20</accession>
<feature type="chain" id="PRO_5003247097" description="Tat pathway signal sequence domain protein" evidence="1">
    <location>
        <begin position="28"/>
        <end position="267"/>
    </location>
</feature>